<keyword evidence="5" id="KW-0378">Hydrolase</keyword>
<gene>
    <name evidence="5" type="ORF">D915_005847</name>
</gene>
<dbReference type="PANTHER" id="PTHR12756:SF45">
    <property type="entry name" value="CYTOSOLIC CARBOXYPEPTIDASE NNA1"/>
    <property type="match status" value="1"/>
</dbReference>
<accession>A0A4E0S0G5</accession>
<dbReference type="GO" id="GO:0008270">
    <property type="term" value="F:zinc ion binding"/>
    <property type="evidence" value="ECO:0007669"/>
    <property type="project" value="InterPro"/>
</dbReference>
<keyword evidence="6" id="KW-1185">Reference proteome</keyword>
<dbReference type="GO" id="GO:0006508">
    <property type="term" value="P:proteolysis"/>
    <property type="evidence" value="ECO:0007669"/>
    <property type="project" value="InterPro"/>
</dbReference>
<dbReference type="SUPFAM" id="SSF53187">
    <property type="entry name" value="Zn-dependent exopeptidases"/>
    <property type="match status" value="1"/>
</dbReference>
<dbReference type="PROSITE" id="PS52035">
    <property type="entry name" value="PEPTIDASE_M14"/>
    <property type="match status" value="1"/>
</dbReference>
<name>A0A4E0S0G5_FASHE</name>
<comment type="cofactor">
    <cofactor evidence="1">
        <name>Zn(2+)</name>
        <dbReference type="ChEBI" id="CHEBI:29105"/>
    </cofactor>
</comment>
<evidence type="ECO:0000256" key="3">
    <source>
        <dbReference type="PROSITE-ProRule" id="PRU01379"/>
    </source>
</evidence>
<evidence type="ECO:0000256" key="2">
    <source>
        <dbReference type="ARBA" id="ARBA00005988"/>
    </source>
</evidence>
<sequence>LIFPTSIQGIPVADKYALIISARVHPGESNSSWMMLGLMQQLISLDPDAQELRKRFFICLVPMLNPDGVIVGNYRCSLSGRDMNRNYRRPRKEVFPTVWHIRKLVQSCKNACQDVIYCDLHGHSRQNNVFMYGCDPTYDQSRSTGLPQRGNYETSLYSLRERLLPYLLAQQVCKIITYVPESFSLPSCRFSIHPSKEATGRVVFWREFNLTHSFTLEATFNGSRKMR</sequence>
<proteinExistence type="inferred from homology"/>
<feature type="non-terminal residue" evidence="5">
    <location>
        <position position="1"/>
    </location>
</feature>
<comment type="similarity">
    <text evidence="2 3">Belongs to the peptidase M14 family.</text>
</comment>
<comment type="caution">
    <text evidence="5">The sequence shown here is derived from an EMBL/GenBank/DDBJ whole genome shotgun (WGS) entry which is preliminary data.</text>
</comment>
<keyword evidence="5" id="KW-0645">Protease</keyword>
<keyword evidence="5" id="KW-0121">Carboxypeptidase</keyword>
<dbReference type="InterPro" id="IPR050821">
    <property type="entry name" value="Cytosolic_carboxypeptidase"/>
</dbReference>
<dbReference type="EMBL" id="JXXN02002082">
    <property type="protein sequence ID" value="THD23560.1"/>
    <property type="molecule type" value="Genomic_DNA"/>
</dbReference>
<dbReference type="InterPro" id="IPR000834">
    <property type="entry name" value="Peptidase_M14"/>
</dbReference>
<feature type="domain" description="Peptidase M14" evidence="4">
    <location>
        <begin position="1"/>
        <end position="227"/>
    </location>
</feature>
<protein>
    <submittedName>
        <fullName evidence="5">Cytosolic carboxypeptidase 2</fullName>
    </submittedName>
</protein>
<evidence type="ECO:0000259" key="4">
    <source>
        <dbReference type="PROSITE" id="PS52035"/>
    </source>
</evidence>
<dbReference type="GO" id="GO:0004181">
    <property type="term" value="F:metallocarboxypeptidase activity"/>
    <property type="evidence" value="ECO:0007669"/>
    <property type="project" value="InterPro"/>
</dbReference>
<reference evidence="5" key="1">
    <citation type="submission" date="2019-03" db="EMBL/GenBank/DDBJ databases">
        <title>Improved annotation for the trematode Fasciola hepatica.</title>
        <authorList>
            <person name="Choi Y.-J."/>
            <person name="Martin J."/>
            <person name="Mitreva M."/>
        </authorList>
    </citation>
    <scope>NUCLEOTIDE SEQUENCE [LARGE SCALE GENOMIC DNA]</scope>
</reference>
<dbReference type="Pfam" id="PF00246">
    <property type="entry name" value="Peptidase_M14"/>
    <property type="match status" value="1"/>
</dbReference>
<feature type="active site" description="Proton donor/acceptor" evidence="3">
    <location>
        <position position="217"/>
    </location>
</feature>
<organism evidence="5 6">
    <name type="scientific">Fasciola hepatica</name>
    <name type="common">Liver fluke</name>
    <dbReference type="NCBI Taxonomy" id="6192"/>
    <lineage>
        <taxon>Eukaryota</taxon>
        <taxon>Metazoa</taxon>
        <taxon>Spiralia</taxon>
        <taxon>Lophotrochozoa</taxon>
        <taxon>Platyhelminthes</taxon>
        <taxon>Trematoda</taxon>
        <taxon>Digenea</taxon>
        <taxon>Plagiorchiida</taxon>
        <taxon>Echinostomata</taxon>
        <taxon>Echinostomatoidea</taxon>
        <taxon>Fasciolidae</taxon>
        <taxon>Fasciola</taxon>
    </lineage>
</organism>
<evidence type="ECO:0000256" key="1">
    <source>
        <dbReference type="ARBA" id="ARBA00001947"/>
    </source>
</evidence>
<dbReference type="Proteomes" id="UP000230066">
    <property type="component" value="Unassembled WGS sequence"/>
</dbReference>
<dbReference type="PANTHER" id="PTHR12756">
    <property type="entry name" value="CYTOSOLIC CARBOXYPEPTIDASE"/>
    <property type="match status" value="1"/>
</dbReference>
<dbReference type="Gene3D" id="3.40.630.10">
    <property type="entry name" value="Zn peptidases"/>
    <property type="match status" value="1"/>
</dbReference>
<evidence type="ECO:0000313" key="5">
    <source>
        <dbReference type="EMBL" id="THD23560.1"/>
    </source>
</evidence>
<evidence type="ECO:0000313" key="6">
    <source>
        <dbReference type="Proteomes" id="UP000230066"/>
    </source>
</evidence>
<dbReference type="AlphaFoldDB" id="A0A4E0S0G5"/>